<protein>
    <submittedName>
        <fullName evidence="2">Zinc-binding alcohol dehydrogenase</fullName>
    </submittedName>
</protein>
<organism evidence="2 3">
    <name type="scientific">Agaribacter flavus</name>
    <dbReference type="NCBI Taxonomy" id="1902781"/>
    <lineage>
        <taxon>Bacteria</taxon>
        <taxon>Pseudomonadati</taxon>
        <taxon>Pseudomonadota</taxon>
        <taxon>Gammaproteobacteria</taxon>
        <taxon>Alteromonadales</taxon>
        <taxon>Alteromonadaceae</taxon>
        <taxon>Agaribacter</taxon>
    </lineage>
</organism>
<dbReference type="InterPro" id="IPR036291">
    <property type="entry name" value="NAD(P)-bd_dom_sf"/>
</dbReference>
<comment type="caution">
    <text evidence="2">The sequence shown here is derived from an EMBL/GenBank/DDBJ whole genome shotgun (WGS) entry which is preliminary data.</text>
</comment>
<reference evidence="3" key="1">
    <citation type="journal article" date="2019" name="Int. J. Syst. Evol. Microbiol.">
        <title>The Global Catalogue of Microorganisms (GCM) 10K type strain sequencing project: providing services to taxonomists for standard genome sequencing and annotation.</title>
        <authorList>
            <consortium name="The Broad Institute Genomics Platform"/>
            <consortium name="The Broad Institute Genome Sequencing Center for Infectious Disease"/>
            <person name="Wu L."/>
            <person name="Ma J."/>
        </authorList>
    </citation>
    <scope>NUCLEOTIDE SEQUENCE [LARGE SCALE GENOMIC DNA]</scope>
    <source>
        <strain evidence="3">KCTC 52473</strain>
    </source>
</reference>
<proteinExistence type="predicted"/>
<dbReference type="Gene3D" id="3.90.180.10">
    <property type="entry name" value="Medium-chain alcohol dehydrogenases, catalytic domain"/>
    <property type="match status" value="1"/>
</dbReference>
<feature type="domain" description="RCK N-terminal" evidence="1">
    <location>
        <begin position="146"/>
        <end position="190"/>
    </location>
</feature>
<dbReference type="EMBL" id="JBHRSW010000011">
    <property type="protein sequence ID" value="MFC3121438.1"/>
    <property type="molecule type" value="Genomic_DNA"/>
</dbReference>
<evidence type="ECO:0000313" key="2">
    <source>
        <dbReference type="EMBL" id="MFC3121438.1"/>
    </source>
</evidence>
<accession>A0ABV7FNZ6</accession>
<gene>
    <name evidence="2" type="ORF">ACFOHL_07375</name>
</gene>
<evidence type="ECO:0000313" key="3">
    <source>
        <dbReference type="Proteomes" id="UP001595478"/>
    </source>
</evidence>
<sequence>MSNLALWHVDNTKSELREVDTAKLDSELIQVNSLFSLVSSGTEKLVATGNVNKKLVDKMSVPYMQGSFSLPIKYGYSLVGKTQDNALVHVLHPHQQIAYVNKADVFPLPADIPAKRLSLLSNMETIVNAIWDSEHLLTLSNKDLPIAICGFGNIGALLACTLKQIALKNITIIETDEWRASKAAALGFKVSSPLIKNQQYTLIYHTTCTQEGIQWSLQSACFEGTIVELSWYASEAVELVLGEHFHYNRLRIISSQVSNIPGHKPDETYASRKKLAINFLRDPIYDSLFAEDIELKDAPDFFNHLRNQTLPKGLIWCIRYPNINP</sequence>
<dbReference type="Pfam" id="PF02254">
    <property type="entry name" value="TrkA_N"/>
    <property type="match status" value="1"/>
</dbReference>
<keyword evidence="3" id="KW-1185">Reference proteome</keyword>
<dbReference type="InterPro" id="IPR003148">
    <property type="entry name" value="RCK_N"/>
</dbReference>
<dbReference type="RefSeq" id="WP_376919575.1">
    <property type="nucleotide sequence ID" value="NZ_JBHRSW010000011.1"/>
</dbReference>
<name>A0ABV7FNZ6_9ALTE</name>
<dbReference type="CDD" id="cd08255">
    <property type="entry name" value="2-desacetyl-2-hydroxyethyl_bacteriochlorophyllide_like"/>
    <property type="match status" value="1"/>
</dbReference>
<dbReference type="Gene3D" id="3.40.50.720">
    <property type="entry name" value="NAD(P)-binding Rossmann-like Domain"/>
    <property type="match status" value="1"/>
</dbReference>
<dbReference type="Proteomes" id="UP001595478">
    <property type="component" value="Unassembled WGS sequence"/>
</dbReference>
<dbReference type="SUPFAM" id="SSF51735">
    <property type="entry name" value="NAD(P)-binding Rossmann-fold domains"/>
    <property type="match status" value="1"/>
</dbReference>
<evidence type="ECO:0000259" key="1">
    <source>
        <dbReference type="Pfam" id="PF02254"/>
    </source>
</evidence>